<gene>
    <name evidence="2" type="ordered locus">KVU_1767</name>
</gene>
<keyword evidence="3" id="KW-1185">Reference proteome</keyword>
<feature type="transmembrane region" description="Helical" evidence="1">
    <location>
        <begin position="52"/>
        <end position="73"/>
    </location>
</feature>
<dbReference type="AlphaFoldDB" id="F9Y3I6"/>
<dbReference type="PATRIC" id="fig|759362.5.peg.1826"/>
<keyword evidence="1" id="KW-1133">Transmembrane helix</keyword>
<sequence length="386" mass="41599">MELKSTATKDQFSQPLRQLLSMLVVLALVVVGGWIVHTTIEGIFWTNPYLNGLIAGVFVLGVVACFMQVFALARAISWIETFVRLPQGVPERTPPMLAPLAALLKSSRNQRLHLSPSSSRTILETVGQRIDEAREFSRYLANTLIFLGLLGTFYGLATAVPALVDTIRSLNPQGEETGAAIFARLQAGLEAQLGGMGTAFSSSLLGLAGSLIIGLLELFAGRGQNRFYNELEDWLSSFTRVTYSGAGGGEGDGGTETSVLALVMGQLSDQLAKLQGQMTDAQDISAQTATQMQTVASGLTAMMGRMESDNAALARIATGQEQLVELLARREGVADGFDPESRMRLRSIDGQMNRVIEELTASRQESMAELRADIAHLTRTLRDVAS</sequence>
<dbReference type="eggNOG" id="COG1511">
    <property type="taxonomic scope" value="Bacteria"/>
</dbReference>
<protein>
    <submittedName>
        <fullName evidence="2">MotA/TolQ/ExbB proton channel family protein</fullName>
    </submittedName>
</protein>
<feature type="transmembrane region" description="Helical" evidence="1">
    <location>
        <begin position="20"/>
        <end position="40"/>
    </location>
</feature>
<organism evidence="2 3">
    <name type="scientific">Ketogulonicigenium vulgare (strain WSH-001)</name>
    <dbReference type="NCBI Taxonomy" id="759362"/>
    <lineage>
        <taxon>Bacteria</taxon>
        <taxon>Pseudomonadati</taxon>
        <taxon>Pseudomonadota</taxon>
        <taxon>Alphaproteobacteria</taxon>
        <taxon>Rhodobacterales</taxon>
        <taxon>Roseobacteraceae</taxon>
        <taxon>Ketogulonicigenium</taxon>
    </lineage>
</organism>
<feature type="transmembrane region" description="Helical" evidence="1">
    <location>
        <begin position="199"/>
        <end position="220"/>
    </location>
</feature>
<dbReference type="EMBL" id="CP002018">
    <property type="protein sequence ID" value="AEM41606.1"/>
    <property type="molecule type" value="Genomic_DNA"/>
</dbReference>
<dbReference type="Proteomes" id="UP000000692">
    <property type="component" value="Chromosome"/>
</dbReference>
<name>F9Y3I6_KETVW</name>
<dbReference type="OrthoDB" id="9794540at2"/>
<evidence type="ECO:0000313" key="2">
    <source>
        <dbReference type="EMBL" id="AEM41606.1"/>
    </source>
</evidence>
<dbReference type="HOGENOM" id="CLU_034730_0_0_5"/>
<proteinExistence type="predicted"/>
<accession>F9Y3I6</accession>
<evidence type="ECO:0000313" key="3">
    <source>
        <dbReference type="Proteomes" id="UP000000692"/>
    </source>
</evidence>
<keyword evidence="1" id="KW-0812">Transmembrane</keyword>
<reference evidence="2 3" key="1">
    <citation type="journal article" date="2011" name="J. Bacteriol.">
        <title>Complete genome sequence of the industrial strain Ketogulonicigenium vulgare WSH-001.</title>
        <authorList>
            <person name="Liu L."/>
            <person name="Li Y."/>
            <person name="Zhang J."/>
            <person name="Zhou Z."/>
            <person name="Liu J."/>
            <person name="Li X."/>
            <person name="Zhou J."/>
            <person name="Du G."/>
            <person name="Wang L."/>
            <person name="Chen J."/>
        </authorList>
    </citation>
    <scope>NUCLEOTIDE SEQUENCE [LARGE SCALE GENOMIC DNA]</scope>
    <source>
        <strain evidence="2 3">WSH-001</strain>
    </source>
</reference>
<keyword evidence="1" id="KW-0472">Membrane</keyword>
<dbReference type="RefSeq" id="WP_013384966.1">
    <property type="nucleotide sequence ID" value="NC_017384.1"/>
</dbReference>
<dbReference type="KEGG" id="kvl:KVU_1767"/>
<evidence type="ECO:0000256" key="1">
    <source>
        <dbReference type="SAM" id="Phobius"/>
    </source>
</evidence>
<feature type="transmembrane region" description="Helical" evidence="1">
    <location>
        <begin position="139"/>
        <end position="164"/>
    </location>
</feature>